<dbReference type="SUPFAM" id="SSF53597">
    <property type="entry name" value="Dihydrofolate reductase-like"/>
    <property type="match status" value="1"/>
</dbReference>
<evidence type="ECO:0000256" key="9">
    <source>
        <dbReference type="ARBA" id="ARBA00022857"/>
    </source>
</evidence>
<dbReference type="Pfam" id="PF01872">
    <property type="entry name" value="RibD_C"/>
    <property type="match status" value="1"/>
</dbReference>
<reference evidence="17 18" key="1">
    <citation type="submission" date="2019-11" db="EMBL/GenBank/DDBJ databases">
        <authorList>
            <person name="Holert J."/>
        </authorList>
    </citation>
    <scope>NUCLEOTIDE SEQUENCE [LARGE SCALE GENOMIC DNA]</scope>
    <source>
        <strain evidence="17">SB11_3</strain>
    </source>
</reference>
<comment type="similarity">
    <text evidence="5 12">In the C-terminal section; belongs to the HTP reductase family.</text>
</comment>
<comment type="pathway">
    <text evidence="2 12">Cofactor biosynthesis; riboflavin biosynthesis; 5-amino-6-(D-ribitylamino)uracil from GTP: step 2/4.</text>
</comment>
<evidence type="ECO:0000259" key="16">
    <source>
        <dbReference type="PROSITE" id="PS51747"/>
    </source>
</evidence>
<comment type="similarity">
    <text evidence="4 12">In the N-terminal section; belongs to the cytidine and deoxycytidylate deaminase family.</text>
</comment>
<feature type="binding site" evidence="15">
    <location>
        <position position="101"/>
    </location>
    <ligand>
        <name>Zn(2+)</name>
        <dbReference type="ChEBI" id="CHEBI:29105"/>
        <note>catalytic</note>
    </ligand>
</feature>
<evidence type="ECO:0000313" key="17">
    <source>
        <dbReference type="EMBL" id="CAA0117140.1"/>
    </source>
</evidence>
<dbReference type="PANTHER" id="PTHR38011:SF7">
    <property type="entry name" value="2,5-DIAMINO-6-RIBOSYLAMINO-4(3H)-PYRIMIDINONE 5'-PHOSPHATE REDUCTASE"/>
    <property type="match status" value="1"/>
</dbReference>
<feature type="binding site" evidence="14">
    <location>
        <position position="314"/>
    </location>
    <ligand>
        <name>substrate</name>
    </ligand>
</feature>
<dbReference type="InterPro" id="IPR002125">
    <property type="entry name" value="CMP_dCMP_dom"/>
</dbReference>
<feature type="binding site" evidence="14">
    <location>
        <position position="217"/>
    </location>
    <ligand>
        <name>NADP(+)</name>
        <dbReference type="ChEBI" id="CHEBI:58349"/>
    </ligand>
</feature>
<dbReference type="EC" id="1.1.1.193" evidence="12"/>
<dbReference type="AlphaFoldDB" id="A0A5S9QF30"/>
<dbReference type="EC" id="3.5.4.26" evidence="12"/>
<feature type="binding site" evidence="15">
    <location>
        <position position="64"/>
    </location>
    <ligand>
        <name>Zn(2+)</name>
        <dbReference type="ChEBI" id="CHEBI:29105"/>
        <note>catalytic</note>
    </ligand>
</feature>
<dbReference type="Gene3D" id="3.40.430.10">
    <property type="entry name" value="Dihydrofolate Reductase, subunit A"/>
    <property type="match status" value="1"/>
</dbReference>
<feature type="binding site" evidence="14">
    <location>
        <begin position="316"/>
        <end position="322"/>
    </location>
    <ligand>
        <name>NADP(+)</name>
        <dbReference type="ChEBI" id="CHEBI:58349"/>
    </ligand>
</feature>
<evidence type="ECO:0000256" key="1">
    <source>
        <dbReference type="ARBA" id="ARBA00002151"/>
    </source>
</evidence>
<dbReference type="PANTHER" id="PTHR38011">
    <property type="entry name" value="DIHYDROFOLATE REDUCTASE FAMILY PROTEIN (AFU_ORTHOLOGUE AFUA_8G06820)"/>
    <property type="match status" value="1"/>
</dbReference>
<keyword evidence="6 12" id="KW-0686">Riboflavin biosynthesis</keyword>
<comment type="catalytic activity">
    <reaction evidence="12">
        <text>5-amino-6-(5-phospho-D-ribitylamino)uracil + NADP(+) = 5-amino-6-(5-phospho-D-ribosylamino)uracil + NADPH + H(+)</text>
        <dbReference type="Rhea" id="RHEA:17845"/>
        <dbReference type="ChEBI" id="CHEBI:15378"/>
        <dbReference type="ChEBI" id="CHEBI:57783"/>
        <dbReference type="ChEBI" id="CHEBI:58349"/>
        <dbReference type="ChEBI" id="CHEBI:58421"/>
        <dbReference type="ChEBI" id="CHEBI:58453"/>
        <dbReference type="EC" id="1.1.1.193"/>
    </reaction>
</comment>
<feature type="binding site" evidence="14">
    <location>
        <position position="213"/>
    </location>
    <ligand>
        <name>NADP(+)</name>
        <dbReference type="ChEBI" id="CHEBI:58349"/>
    </ligand>
</feature>
<keyword evidence="7 12" id="KW-0479">Metal-binding</keyword>
<feature type="binding site" evidence="14">
    <location>
        <position position="185"/>
    </location>
    <ligand>
        <name>substrate</name>
    </ligand>
</feature>
<name>A0A5S9QF30_9GAMM</name>
<sequence>MTPTTASNFSTADHAYMAEAVQLAERGRYSTSPNPAVGCLLVETPPSGASVIARGWHQKAGEGHAEVNALREARELGMTLSRSTAYVTLEPCSHQGKTPPCAEALVDAGVARVVYGMQDPNPQVAGRGLTRLQEAGIKVDGPLQEAACRALNPGFIKRMQTGLPRVFAKMATSLDGRTAMQSGESQWITGPDARADVQKLRAQSCAIITGVGTVLADNPAMTVRDASLALPDQRPRQPLRVIVDSQLRLDPDSRILHEPGDVLVVYGQASNERIASIAKTGAETLQLANDDNKVDLSALIAHLGQRQCNEVMVESGAKLLGALVAEQLVDEIFWYMAPTLLGSDARPAATLPFAKMNEQIRLEIIETRQVGADCRWHLKPKYLPAMPEA</sequence>
<dbReference type="CDD" id="cd01284">
    <property type="entry name" value="Riboflavin_deaminase-reductase"/>
    <property type="match status" value="1"/>
</dbReference>
<comment type="catalytic activity">
    <reaction evidence="12">
        <text>2,5-diamino-6-hydroxy-4-(5-phosphoribosylamino)-pyrimidine + H2O + H(+) = 5-amino-6-(5-phospho-D-ribosylamino)uracil + NH4(+)</text>
        <dbReference type="Rhea" id="RHEA:21868"/>
        <dbReference type="ChEBI" id="CHEBI:15377"/>
        <dbReference type="ChEBI" id="CHEBI:15378"/>
        <dbReference type="ChEBI" id="CHEBI:28938"/>
        <dbReference type="ChEBI" id="CHEBI:58453"/>
        <dbReference type="ChEBI" id="CHEBI:58614"/>
        <dbReference type="EC" id="3.5.4.26"/>
    </reaction>
</comment>
<evidence type="ECO:0000256" key="5">
    <source>
        <dbReference type="ARBA" id="ARBA00007417"/>
    </source>
</evidence>
<dbReference type="InterPro" id="IPR016192">
    <property type="entry name" value="APOBEC/CMP_deaminase_Zn-bd"/>
</dbReference>
<dbReference type="OrthoDB" id="9800865at2"/>
<dbReference type="PROSITE" id="PS51747">
    <property type="entry name" value="CYT_DCMP_DEAMINASES_2"/>
    <property type="match status" value="1"/>
</dbReference>
<dbReference type="InterPro" id="IPR002734">
    <property type="entry name" value="RibDG_C"/>
</dbReference>
<evidence type="ECO:0000256" key="15">
    <source>
        <dbReference type="PIRSR" id="PIRSR006769-3"/>
    </source>
</evidence>
<dbReference type="InterPro" id="IPR011549">
    <property type="entry name" value="RibD_C"/>
</dbReference>
<feature type="domain" description="CMP/dCMP-type deaminase" evidence="16">
    <location>
        <begin position="11"/>
        <end position="140"/>
    </location>
</feature>
<evidence type="ECO:0000313" key="18">
    <source>
        <dbReference type="Proteomes" id="UP000441399"/>
    </source>
</evidence>
<comment type="pathway">
    <text evidence="3 12">Cofactor biosynthesis; riboflavin biosynthesis; 5-amino-6-(D-ribitylamino)uracil from GTP: step 3/4.</text>
</comment>
<feature type="binding site" evidence="14">
    <location>
        <position position="187"/>
    </location>
    <ligand>
        <name>NADP(+)</name>
        <dbReference type="ChEBI" id="CHEBI:58349"/>
    </ligand>
</feature>
<accession>A0A5S9QF30</accession>
<dbReference type="InterPro" id="IPR016193">
    <property type="entry name" value="Cytidine_deaminase-like"/>
</dbReference>
<dbReference type="EMBL" id="CACSIO010000023">
    <property type="protein sequence ID" value="CAA0117140.1"/>
    <property type="molecule type" value="Genomic_DNA"/>
</dbReference>
<dbReference type="GO" id="GO:0008703">
    <property type="term" value="F:5-amino-6-(5-phosphoribosylamino)uracil reductase activity"/>
    <property type="evidence" value="ECO:0007669"/>
    <property type="project" value="UniProtKB-EC"/>
</dbReference>
<evidence type="ECO:0000256" key="2">
    <source>
        <dbReference type="ARBA" id="ARBA00004882"/>
    </source>
</evidence>
<evidence type="ECO:0000256" key="12">
    <source>
        <dbReference type="PIRNR" id="PIRNR006769"/>
    </source>
</evidence>
<proteinExistence type="inferred from homology"/>
<dbReference type="NCBIfam" id="TIGR00227">
    <property type="entry name" value="ribD_Cterm"/>
    <property type="match status" value="1"/>
</dbReference>
<dbReference type="GO" id="GO:0050661">
    <property type="term" value="F:NADP binding"/>
    <property type="evidence" value="ECO:0007669"/>
    <property type="project" value="InterPro"/>
</dbReference>
<dbReference type="Gene3D" id="3.40.140.10">
    <property type="entry name" value="Cytidine Deaminase, domain 2"/>
    <property type="match status" value="1"/>
</dbReference>
<dbReference type="UniPathway" id="UPA00275">
    <property type="reaction ID" value="UER00401"/>
</dbReference>
<keyword evidence="10 12" id="KW-0560">Oxidoreductase</keyword>
<feature type="binding site" evidence="14">
    <location>
        <position position="201"/>
    </location>
    <ligand>
        <name>substrate</name>
    </ligand>
</feature>
<feature type="binding site" evidence="14">
    <location>
        <position position="224"/>
    </location>
    <ligand>
        <name>substrate</name>
    </ligand>
</feature>
<comment type="cofactor">
    <cofactor evidence="12 15">
        <name>Zn(2+)</name>
        <dbReference type="ChEBI" id="CHEBI:29105"/>
    </cofactor>
    <text evidence="12 15">Binds 1 zinc ion.</text>
</comment>
<evidence type="ECO:0000256" key="8">
    <source>
        <dbReference type="ARBA" id="ARBA00022833"/>
    </source>
</evidence>
<dbReference type="PROSITE" id="PS00903">
    <property type="entry name" value="CYT_DCMP_DEAMINASES_1"/>
    <property type="match status" value="1"/>
</dbReference>
<organism evidence="17 18">
    <name type="scientific">BD1-7 clade bacterium</name>
    <dbReference type="NCBI Taxonomy" id="2029982"/>
    <lineage>
        <taxon>Bacteria</taxon>
        <taxon>Pseudomonadati</taxon>
        <taxon>Pseudomonadota</taxon>
        <taxon>Gammaproteobacteria</taxon>
        <taxon>Cellvibrionales</taxon>
        <taxon>Spongiibacteraceae</taxon>
        <taxon>BD1-7 clade</taxon>
    </lineage>
</organism>
<dbReference type="NCBIfam" id="TIGR00326">
    <property type="entry name" value="eubact_ribD"/>
    <property type="match status" value="1"/>
</dbReference>
<evidence type="ECO:0000256" key="10">
    <source>
        <dbReference type="ARBA" id="ARBA00023002"/>
    </source>
</evidence>
<keyword evidence="9 12" id="KW-0521">NADP</keyword>
<evidence type="ECO:0000256" key="13">
    <source>
        <dbReference type="PIRSR" id="PIRSR006769-1"/>
    </source>
</evidence>
<evidence type="ECO:0000256" key="14">
    <source>
        <dbReference type="PIRSR" id="PIRSR006769-2"/>
    </source>
</evidence>
<dbReference type="InterPro" id="IPR004794">
    <property type="entry name" value="Eubact_RibD"/>
</dbReference>
<keyword evidence="11" id="KW-0511">Multifunctional enzyme</keyword>
<feature type="binding site" evidence="14">
    <location>
        <position position="245"/>
    </location>
    <ligand>
        <name>NADP(+)</name>
        <dbReference type="ChEBI" id="CHEBI:58349"/>
    </ligand>
</feature>
<feature type="binding site" evidence="15">
    <location>
        <position position="92"/>
    </location>
    <ligand>
        <name>Zn(2+)</name>
        <dbReference type="ChEBI" id="CHEBI:29105"/>
        <note>catalytic</note>
    </ligand>
</feature>
<dbReference type="GO" id="GO:0008270">
    <property type="term" value="F:zinc ion binding"/>
    <property type="evidence" value="ECO:0007669"/>
    <property type="project" value="InterPro"/>
</dbReference>
<protein>
    <recommendedName>
        <fullName evidence="12">Riboflavin biosynthesis protein RibD</fullName>
    </recommendedName>
    <domain>
        <recommendedName>
            <fullName evidence="12">Diaminohydroxyphosphoribosylaminopyrimidine deaminase</fullName>
            <shortName evidence="12">DRAP deaminase</shortName>
            <ecNumber evidence="12">3.5.4.26</ecNumber>
        </recommendedName>
        <alternativeName>
            <fullName evidence="12">Riboflavin-specific deaminase</fullName>
        </alternativeName>
    </domain>
    <domain>
        <recommendedName>
            <fullName evidence="12">5-amino-6-(5-phosphoribosylamino)uracil reductase</fullName>
            <ecNumber evidence="12">1.1.1.193</ecNumber>
        </recommendedName>
        <alternativeName>
            <fullName evidence="12">HTP reductase</fullName>
        </alternativeName>
    </domain>
</protein>
<evidence type="ECO:0000256" key="7">
    <source>
        <dbReference type="ARBA" id="ARBA00022723"/>
    </source>
</evidence>
<feature type="binding site" evidence="14">
    <location>
        <position position="171"/>
    </location>
    <ligand>
        <name>NADP(+)</name>
        <dbReference type="ChEBI" id="CHEBI:58349"/>
    </ligand>
</feature>
<evidence type="ECO:0000256" key="3">
    <source>
        <dbReference type="ARBA" id="ARBA00004910"/>
    </source>
</evidence>
<dbReference type="InterPro" id="IPR024072">
    <property type="entry name" value="DHFR-like_dom_sf"/>
</dbReference>
<evidence type="ECO:0000256" key="11">
    <source>
        <dbReference type="ARBA" id="ARBA00023268"/>
    </source>
</evidence>
<dbReference type="InterPro" id="IPR050765">
    <property type="entry name" value="Riboflavin_Biosynth_HTPR"/>
</dbReference>
<comment type="function">
    <text evidence="1 12">Converts 2,5-diamino-6-(ribosylamino)-4(3h)-pyrimidinone 5'-phosphate into 5-amino-6-(ribosylamino)-2,4(1h,3h)-pyrimidinedione 5'-phosphate.</text>
</comment>
<dbReference type="SUPFAM" id="SSF53927">
    <property type="entry name" value="Cytidine deaminase-like"/>
    <property type="match status" value="1"/>
</dbReference>
<evidence type="ECO:0000256" key="4">
    <source>
        <dbReference type="ARBA" id="ARBA00005259"/>
    </source>
</evidence>
<dbReference type="GO" id="GO:0008835">
    <property type="term" value="F:diaminohydroxyphosphoribosylaminopyrimidine deaminase activity"/>
    <property type="evidence" value="ECO:0007669"/>
    <property type="project" value="UniProtKB-EC"/>
</dbReference>
<keyword evidence="18" id="KW-1185">Reference proteome</keyword>
<dbReference type="PIRSF" id="PIRSF006769">
    <property type="entry name" value="RibD"/>
    <property type="match status" value="1"/>
</dbReference>
<keyword evidence="8 12" id="KW-0862">Zinc</keyword>
<feature type="active site" description="Proton donor" evidence="13">
    <location>
        <position position="66"/>
    </location>
</feature>
<dbReference type="Proteomes" id="UP000441399">
    <property type="component" value="Unassembled WGS sequence"/>
</dbReference>
<keyword evidence="12" id="KW-0378">Hydrolase</keyword>
<evidence type="ECO:0000256" key="6">
    <source>
        <dbReference type="ARBA" id="ARBA00022619"/>
    </source>
</evidence>
<dbReference type="GO" id="GO:0009231">
    <property type="term" value="P:riboflavin biosynthetic process"/>
    <property type="evidence" value="ECO:0007669"/>
    <property type="project" value="UniProtKB-UniPathway"/>
</dbReference>
<dbReference type="Pfam" id="PF00383">
    <property type="entry name" value="dCMP_cyt_deam_1"/>
    <property type="match status" value="1"/>
</dbReference>
<gene>
    <name evidence="17" type="primary">ribD</name>
    <name evidence="17" type="ORF">OPDIPICF_02034</name>
</gene>